<gene>
    <name evidence="7" type="ORF">ACFOX0_07850</name>
</gene>
<accession>A0ABV8KIN6</accession>
<organism evidence="7 8">
    <name type="scientific">Micromonospora zhanjiangensis</name>
    <dbReference type="NCBI Taxonomy" id="1522057"/>
    <lineage>
        <taxon>Bacteria</taxon>
        <taxon>Bacillati</taxon>
        <taxon>Actinomycetota</taxon>
        <taxon>Actinomycetes</taxon>
        <taxon>Micromonosporales</taxon>
        <taxon>Micromonosporaceae</taxon>
        <taxon>Micromonospora</taxon>
    </lineage>
</organism>
<dbReference type="InterPro" id="IPR015424">
    <property type="entry name" value="PyrdxlP-dep_Trfase"/>
</dbReference>
<dbReference type="InterPro" id="IPR051446">
    <property type="entry name" value="HTH_trans_reg/aminotransferase"/>
</dbReference>
<dbReference type="Gene3D" id="1.10.10.10">
    <property type="entry name" value="Winged helix-like DNA-binding domain superfamily/Winged helix DNA-binding domain"/>
    <property type="match status" value="1"/>
</dbReference>
<name>A0ABV8KIN6_9ACTN</name>
<keyword evidence="4" id="KW-0238">DNA-binding</keyword>
<dbReference type="GO" id="GO:0008483">
    <property type="term" value="F:transaminase activity"/>
    <property type="evidence" value="ECO:0007669"/>
    <property type="project" value="UniProtKB-KW"/>
</dbReference>
<evidence type="ECO:0000259" key="6">
    <source>
        <dbReference type="PROSITE" id="PS50949"/>
    </source>
</evidence>
<reference evidence="8" key="1">
    <citation type="journal article" date="2019" name="Int. J. Syst. Evol. Microbiol.">
        <title>The Global Catalogue of Microorganisms (GCM) 10K type strain sequencing project: providing services to taxonomists for standard genome sequencing and annotation.</title>
        <authorList>
            <consortium name="The Broad Institute Genomics Platform"/>
            <consortium name="The Broad Institute Genome Sequencing Center for Infectious Disease"/>
            <person name="Wu L."/>
            <person name="Ma J."/>
        </authorList>
    </citation>
    <scope>NUCLEOTIDE SEQUENCE [LARGE SCALE GENOMIC DNA]</scope>
    <source>
        <strain evidence="8">2902at01</strain>
    </source>
</reference>
<dbReference type="InterPro" id="IPR004839">
    <property type="entry name" value="Aminotransferase_I/II_large"/>
</dbReference>
<keyword evidence="5" id="KW-0804">Transcription</keyword>
<evidence type="ECO:0000256" key="1">
    <source>
        <dbReference type="ARBA" id="ARBA00005384"/>
    </source>
</evidence>
<dbReference type="InterPro" id="IPR036388">
    <property type="entry name" value="WH-like_DNA-bd_sf"/>
</dbReference>
<evidence type="ECO:0000256" key="4">
    <source>
        <dbReference type="ARBA" id="ARBA00023125"/>
    </source>
</evidence>
<dbReference type="Pfam" id="PF00155">
    <property type="entry name" value="Aminotran_1_2"/>
    <property type="match status" value="1"/>
</dbReference>
<evidence type="ECO:0000313" key="7">
    <source>
        <dbReference type="EMBL" id="MFC4105847.1"/>
    </source>
</evidence>
<comment type="similarity">
    <text evidence="1">In the C-terminal section; belongs to the class-I pyridoxal-phosphate-dependent aminotransferase family.</text>
</comment>
<dbReference type="PROSITE" id="PS50949">
    <property type="entry name" value="HTH_GNTR"/>
    <property type="match status" value="1"/>
</dbReference>
<protein>
    <submittedName>
        <fullName evidence="7">PLP-dependent aminotransferase family protein</fullName>
    </submittedName>
</protein>
<feature type="domain" description="HTH gntR-type" evidence="6">
    <location>
        <begin position="11"/>
        <end position="79"/>
    </location>
</feature>
<dbReference type="PRINTS" id="PR00035">
    <property type="entry name" value="HTHGNTR"/>
</dbReference>
<keyword evidence="7" id="KW-0808">Transferase</keyword>
<dbReference type="InterPro" id="IPR015421">
    <property type="entry name" value="PyrdxlP-dep_Trfase_major"/>
</dbReference>
<comment type="caution">
    <text evidence="7">The sequence shown here is derived from an EMBL/GenBank/DDBJ whole genome shotgun (WGS) entry which is preliminary data.</text>
</comment>
<dbReference type="CDD" id="cd07377">
    <property type="entry name" value="WHTH_GntR"/>
    <property type="match status" value="1"/>
</dbReference>
<dbReference type="EMBL" id="JBHSBN010000004">
    <property type="protein sequence ID" value="MFC4105847.1"/>
    <property type="molecule type" value="Genomic_DNA"/>
</dbReference>
<evidence type="ECO:0000313" key="8">
    <source>
        <dbReference type="Proteomes" id="UP001595868"/>
    </source>
</evidence>
<dbReference type="Gene3D" id="3.40.640.10">
    <property type="entry name" value="Type I PLP-dependent aspartate aminotransferase-like (Major domain)"/>
    <property type="match status" value="1"/>
</dbReference>
<dbReference type="Pfam" id="PF00392">
    <property type="entry name" value="GntR"/>
    <property type="match status" value="1"/>
</dbReference>
<dbReference type="SUPFAM" id="SSF53383">
    <property type="entry name" value="PLP-dependent transferases"/>
    <property type="match status" value="1"/>
</dbReference>
<evidence type="ECO:0000256" key="3">
    <source>
        <dbReference type="ARBA" id="ARBA00023015"/>
    </source>
</evidence>
<dbReference type="SUPFAM" id="SSF46785">
    <property type="entry name" value="Winged helix' DNA-binding domain"/>
    <property type="match status" value="1"/>
</dbReference>
<sequence>MDVHVSLAGPGDRATRIHRQLLDAILDGRLRPGERLPATRELARRLDVARNTVAVAYERLTAEGLLVARVGAGTFVTVDPVARLRPPSPPAGGVRPRALWASAGPTTDTGLEPVHDFRLGTPDTGLFPLATWRRLVTAELRTAPLPHGYDGPAGHPDLRAAISRYVGLARSVRVRPDDVVVTQGAQQALDLIGRVMIEPGDRVAVEEPGYPPARRLFHSLGARVVPVPVDDEGLDVDALPDDARLVYVTPSHQFPLGTPMSMARRAALLDWVAGRDAVVVEDDYDSEFRFSARPLDPLQTLDRTGKVVYVGTFSKTLLPVLRLGFLVAPASLRSALLAAKQLTDWHGDLVTQAALARFIDSGELPRHVRKATRVYAQRRDLIDRALRTDLADRLDPVPSTAGLHVCARLRPGVPVDLAGVVERAAGLGVAVAELADYHAGGRRSAGLVLGYGAVPTERVAEGLHLLARCFADGLA</sequence>
<proteinExistence type="inferred from homology"/>
<keyword evidence="3" id="KW-0805">Transcription regulation</keyword>
<keyword evidence="8" id="KW-1185">Reference proteome</keyword>
<dbReference type="PANTHER" id="PTHR46577:SF1">
    <property type="entry name" value="HTH-TYPE TRANSCRIPTIONAL REGULATORY PROTEIN GABR"/>
    <property type="match status" value="1"/>
</dbReference>
<keyword evidence="7" id="KW-0032">Aminotransferase</keyword>
<keyword evidence="2" id="KW-0663">Pyridoxal phosphate</keyword>
<dbReference type="InterPro" id="IPR036390">
    <property type="entry name" value="WH_DNA-bd_sf"/>
</dbReference>
<dbReference type="SMART" id="SM00345">
    <property type="entry name" value="HTH_GNTR"/>
    <property type="match status" value="1"/>
</dbReference>
<dbReference type="PANTHER" id="PTHR46577">
    <property type="entry name" value="HTH-TYPE TRANSCRIPTIONAL REGULATORY PROTEIN GABR"/>
    <property type="match status" value="1"/>
</dbReference>
<evidence type="ECO:0000256" key="2">
    <source>
        <dbReference type="ARBA" id="ARBA00022898"/>
    </source>
</evidence>
<dbReference type="RefSeq" id="WP_377543164.1">
    <property type="nucleotide sequence ID" value="NZ_JBHSBN010000004.1"/>
</dbReference>
<dbReference type="Proteomes" id="UP001595868">
    <property type="component" value="Unassembled WGS sequence"/>
</dbReference>
<dbReference type="CDD" id="cd00609">
    <property type="entry name" value="AAT_like"/>
    <property type="match status" value="1"/>
</dbReference>
<dbReference type="InterPro" id="IPR000524">
    <property type="entry name" value="Tscrpt_reg_HTH_GntR"/>
</dbReference>
<evidence type="ECO:0000256" key="5">
    <source>
        <dbReference type="ARBA" id="ARBA00023163"/>
    </source>
</evidence>